<evidence type="ECO:0008006" key="4">
    <source>
        <dbReference type="Google" id="ProtNLM"/>
    </source>
</evidence>
<accession>A0AAP0MP45</accession>
<evidence type="ECO:0000313" key="3">
    <source>
        <dbReference type="Proteomes" id="UP001428341"/>
    </source>
</evidence>
<dbReference type="Proteomes" id="UP001428341">
    <property type="component" value="Unassembled WGS sequence"/>
</dbReference>
<dbReference type="EMBL" id="JBCGBO010000003">
    <property type="protein sequence ID" value="KAK9215844.1"/>
    <property type="molecule type" value="Genomic_DNA"/>
</dbReference>
<protein>
    <recommendedName>
        <fullName evidence="4">F-box domain-containing protein</fullName>
    </recommendedName>
</protein>
<comment type="caution">
    <text evidence="2">The sequence shown here is derived from an EMBL/GenBank/DDBJ whole genome shotgun (WGS) entry which is preliminary data.</text>
</comment>
<evidence type="ECO:0000313" key="2">
    <source>
        <dbReference type="EMBL" id="KAK9215844.1"/>
    </source>
</evidence>
<feature type="compositionally biased region" description="Acidic residues" evidence="1">
    <location>
        <begin position="1"/>
        <end position="13"/>
    </location>
</feature>
<reference evidence="2 3" key="1">
    <citation type="submission" date="2024-05" db="EMBL/GenBank/DDBJ databases">
        <title>Haplotype-resolved chromosome-level genome assembly of Huyou (Citrus changshanensis).</title>
        <authorList>
            <person name="Miao C."/>
            <person name="Chen W."/>
            <person name="Wu Y."/>
            <person name="Wang L."/>
            <person name="Zhao S."/>
            <person name="Grierson D."/>
            <person name="Xu C."/>
            <person name="Chen K."/>
        </authorList>
    </citation>
    <scope>NUCLEOTIDE SEQUENCE [LARGE SCALE GENOMIC DNA]</scope>
    <source>
        <strain evidence="2">01-14</strain>
        <tissue evidence="2">Leaf</tissue>
    </source>
</reference>
<keyword evidence="3" id="KW-1185">Reference proteome</keyword>
<sequence>MNLEQQESEEQSEAGDQNREVQQVSDEDEKAVKEPDHQLFSKIPDSLILEIFLRLPIDLLFDCLRTQILESILESSQKSASASALLDTMREILVRSWRVFKRLHILVGAGNLMEYVVRFNICKREFEVIRLPFKASSHHIPSGGFAFPIPLLQVLNGDICTFEDKGDAIVIWSLSKAKRWEHVCEIPRTALLQ</sequence>
<evidence type="ECO:0000256" key="1">
    <source>
        <dbReference type="SAM" id="MobiDB-lite"/>
    </source>
</evidence>
<name>A0AAP0MP45_9ROSI</name>
<gene>
    <name evidence="2" type="ORF">WN944_007850</name>
</gene>
<proteinExistence type="predicted"/>
<organism evidence="2 3">
    <name type="scientific">Citrus x changshan-huyou</name>
    <dbReference type="NCBI Taxonomy" id="2935761"/>
    <lineage>
        <taxon>Eukaryota</taxon>
        <taxon>Viridiplantae</taxon>
        <taxon>Streptophyta</taxon>
        <taxon>Embryophyta</taxon>
        <taxon>Tracheophyta</taxon>
        <taxon>Spermatophyta</taxon>
        <taxon>Magnoliopsida</taxon>
        <taxon>eudicotyledons</taxon>
        <taxon>Gunneridae</taxon>
        <taxon>Pentapetalae</taxon>
        <taxon>rosids</taxon>
        <taxon>malvids</taxon>
        <taxon>Sapindales</taxon>
        <taxon>Rutaceae</taxon>
        <taxon>Aurantioideae</taxon>
        <taxon>Citrus</taxon>
    </lineage>
</organism>
<dbReference type="AlphaFoldDB" id="A0AAP0MP45"/>
<feature type="region of interest" description="Disordered" evidence="1">
    <location>
        <begin position="1"/>
        <end position="35"/>
    </location>
</feature>